<dbReference type="EMBL" id="JACCEW010000009">
    <property type="protein sequence ID" value="NYT39006.1"/>
    <property type="molecule type" value="Genomic_DNA"/>
</dbReference>
<gene>
    <name evidence="1" type="ORF">H0A68_19200</name>
</gene>
<evidence type="ECO:0000313" key="1">
    <source>
        <dbReference type="EMBL" id="NYT39006.1"/>
    </source>
</evidence>
<dbReference type="AlphaFoldDB" id="A0A853FM76"/>
<dbReference type="Proteomes" id="UP000580517">
    <property type="component" value="Unassembled WGS sequence"/>
</dbReference>
<protein>
    <submittedName>
        <fullName evidence="1">DUF2946 family protein</fullName>
    </submittedName>
</protein>
<accession>A0A853FM76</accession>
<evidence type="ECO:0000313" key="2">
    <source>
        <dbReference type="Proteomes" id="UP000580517"/>
    </source>
</evidence>
<dbReference type="Pfam" id="PF11161">
    <property type="entry name" value="DUF2944"/>
    <property type="match status" value="1"/>
</dbReference>
<proteinExistence type="predicted"/>
<comment type="caution">
    <text evidence="1">The sequence shown here is derived from an EMBL/GenBank/DDBJ whole genome shotgun (WGS) entry which is preliminary data.</text>
</comment>
<sequence>MDKSVIEAMAKWPNVPHVYGWLSLNERGQWRLHPAGDALRGDLASPGEAIGSAPILAFIGRNYVCDESGQWFFQNGPQRVYVRLDAAPFILRTEPGGQGQAALLTHTGLPAVPVRDWLLADDGRLYAWTPAGPGLMQGHDIEAVLGALRTLDDTPVLDALDPSSLPADPLPLAASHLAGSAGVNDTDAPARDGALLHFCAAGEVEKRLGFIRHPRPSAARADIDSGH</sequence>
<keyword evidence="2" id="KW-1185">Reference proteome</keyword>
<reference evidence="1 2" key="1">
    <citation type="submission" date="2020-07" db="EMBL/GenBank/DDBJ databases">
        <title>Taxonomic revisions and descriptions of new bacterial species based on genomic comparisons in the high-G+C-content subgroup of the family Alcaligenaceae.</title>
        <authorList>
            <person name="Szabo A."/>
            <person name="Felfoldi T."/>
        </authorList>
    </citation>
    <scope>NUCLEOTIDE SEQUENCE [LARGE SCALE GENOMIC DNA]</scope>
    <source>
        <strain evidence="1 2">DSM 25264</strain>
    </source>
</reference>
<dbReference type="RefSeq" id="WP_129971518.1">
    <property type="nucleotide sequence ID" value="NZ_JACCEW010000009.1"/>
</dbReference>
<dbReference type="InterPro" id="IPR021332">
    <property type="entry name" value="DUF2944"/>
</dbReference>
<name>A0A853FM76_9BURK</name>
<dbReference type="OrthoDB" id="7057642at2"/>
<organism evidence="1 2">
    <name type="scientific">Allopusillimonas soli</name>
    <dbReference type="NCBI Taxonomy" id="659016"/>
    <lineage>
        <taxon>Bacteria</taxon>
        <taxon>Pseudomonadati</taxon>
        <taxon>Pseudomonadota</taxon>
        <taxon>Betaproteobacteria</taxon>
        <taxon>Burkholderiales</taxon>
        <taxon>Alcaligenaceae</taxon>
        <taxon>Allopusillimonas</taxon>
    </lineage>
</organism>